<evidence type="ECO:0000256" key="3">
    <source>
        <dbReference type="ARBA" id="ARBA00022670"/>
    </source>
</evidence>
<proteinExistence type="inferred from homology"/>
<dbReference type="Proteomes" id="UP000033618">
    <property type="component" value="Unassembled WGS sequence"/>
</dbReference>
<evidence type="ECO:0000256" key="2">
    <source>
        <dbReference type="ARBA" id="ARBA00022438"/>
    </source>
</evidence>
<evidence type="ECO:0000256" key="1">
    <source>
        <dbReference type="ARBA" id="ARBA00002521"/>
    </source>
</evidence>
<evidence type="ECO:0000256" key="7">
    <source>
        <dbReference type="RuleBase" id="RU003653"/>
    </source>
</evidence>
<protein>
    <recommendedName>
        <fullName evidence="6 7">Methionine aminopeptidase</fullName>
        <shortName evidence="6">MAP</shortName>
        <shortName evidence="6">MetAP</shortName>
        <ecNumber evidence="6 7">3.4.11.18</ecNumber>
    </recommendedName>
    <alternativeName>
        <fullName evidence="6">Peptidase M</fullName>
    </alternativeName>
</protein>
<keyword evidence="10" id="KW-1185">Reference proteome</keyword>
<gene>
    <name evidence="6" type="primary">map</name>
    <name evidence="9" type="ORF">WM40_17495</name>
</gene>
<evidence type="ECO:0000313" key="9">
    <source>
        <dbReference type="EMBL" id="KKB62428.1"/>
    </source>
</evidence>
<dbReference type="PRINTS" id="PR00599">
    <property type="entry name" value="MAPEPTIDASE"/>
</dbReference>
<keyword evidence="3 6" id="KW-0645">Protease</keyword>
<dbReference type="GO" id="GO:0005829">
    <property type="term" value="C:cytosol"/>
    <property type="evidence" value="ECO:0007669"/>
    <property type="project" value="TreeGrafter"/>
</dbReference>
<dbReference type="PROSITE" id="PS00680">
    <property type="entry name" value="MAP_1"/>
    <property type="match status" value="1"/>
</dbReference>
<sequence length="264" mass="28410">MRENKKITLRSEAEIAQAATAGALAADVLRMIAPHVQPGVTTDKLDRRCHEYIVDELGVVPANVGYHGYPKTVCVAVNHEVCHGIPSPKPLRDGDIINIDVAVIKDGWFGDTSRMYCVGTPSAAAIRLVRTTYDAMCAGIRAVRPGATLGDVGYAIQSVAHAAGFSVVREYCGHGIGKVYHDAPQVLHYGRPGEGATLKPGMIFTIEPMINAGQAAVRQLADGWTVVTRDRSLSAQWEHMVAVTDDGYRVLTQWPDGFGDYAAV</sequence>
<feature type="binding site" evidence="6">
    <location>
        <position position="111"/>
    </location>
    <ligand>
        <name>a divalent metal cation</name>
        <dbReference type="ChEBI" id="CHEBI:60240"/>
        <label>2</label>
        <note>catalytic</note>
    </ligand>
</feature>
<accession>A0A0F5JX76</accession>
<dbReference type="PATRIC" id="fig|28092.6.peg.4116"/>
<dbReference type="EC" id="3.4.11.18" evidence="6 7"/>
<dbReference type="InterPro" id="IPR000994">
    <property type="entry name" value="Pept_M24"/>
</dbReference>
<evidence type="ECO:0000259" key="8">
    <source>
        <dbReference type="Pfam" id="PF00557"/>
    </source>
</evidence>
<dbReference type="SUPFAM" id="SSF55920">
    <property type="entry name" value="Creatinase/aminopeptidase"/>
    <property type="match status" value="1"/>
</dbReference>
<dbReference type="CDD" id="cd01086">
    <property type="entry name" value="MetAP1"/>
    <property type="match status" value="1"/>
</dbReference>
<dbReference type="STRING" id="28092.WM40_17495"/>
<comment type="similarity">
    <text evidence="6">Belongs to the peptidase M24A family. Methionine aminopeptidase type 1 subfamily.</text>
</comment>
<dbReference type="GO" id="GO:0004239">
    <property type="term" value="F:initiator methionyl aminopeptidase activity"/>
    <property type="evidence" value="ECO:0007669"/>
    <property type="project" value="UniProtKB-UniRule"/>
</dbReference>
<feature type="binding site" evidence="6">
    <location>
        <position position="174"/>
    </location>
    <ligand>
        <name>a divalent metal cation</name>
        <dbReference type="ChEBI" id="CHEBI:60240"/>
        <label>2</label>
        <note>catalytic</note>
    </ligand>
</feature>
<dbReference type="RefSeq" id="WP_046153513.1">
    <property type="nucleotide sequence ID" value="NZ_CADFGU010000013.1"/>
</dbReference>
<feature type="binding site" evidence="6">
    <location>
        <position position="181"/>
    </location>
    <ligand>
        <name>substrate</name>
    </ligand>
</feature>
<dbReference type="Gene3D" id="3.90.230.10">
    <property type="entry name" value="Creatinase/methionine aminopeptidase superfamily"/>
    <property type="match status" value="1"/>
</dbReference>
<comment type="function">
    <text evidence="1 6">Removes the N-terminal methionine from nascent proteins. The N-terminal methionine is often cleaved when the second residue in the primary sequence is small and uncharged (Met-Ala-, Cys, Gly, Pro, Ser, Thr, or Val). Requires deformylation of the N(alpha)-formylated initiator methionine before it can be hydrolyzed.</text>
</comment>
<dbReference type="InterPro" id="IPR001714">
    <property type="entry name" value="Pept_M24_MAP"/>
</dbReference>
<dbReference type="GO" id="GO:0046872">
    <property type="term" value="F:metal ion binding"/>
    <property type="evidence" value="ECO:0007669"/>
    <property type="project" value="UniProtKB-UniRule"/>
</dbReference>
<feature type="binding site" evidence="6">
    <location>
        <position position="207"/>
    </location>
    <ligand>
        <name>a divalent metal cation</name>
        <dbReference type="ChEBI" id="CHEBI:60240"/>
        <label>2</label>
        <note>catalytic</note>
    </ligand>
</feature>
<feature type="binding site" evidence="6">
    <location>
        <position position="83"/>
    </location>
    <ligand>
        <name>substrate</name>
    </ligand>
</feature>
<evidence type="ECO:0000256" key="6">
    <source>
        <dbReference type="HAMAP-Rule" id="MF_01974"/>
    </source>
</evidence>
<dbReference type="OrthoDB" id="9802055at2"/>
<dbReference type="NCBIfam" id="TIGR00500">
    <property type="entry name" value="met_pdase_I"/>
    <property type="match status" value="1"/>
</dbReference>
<dbReference type="EMBL" id="LAQU01000020">
    <property type="protein sequence ID" value="KKB62428.1"/>
    <property type="molecule type" value="Genomic_DNA"/>
</dbReference>
<dbReference type="PANTHER" id="PTHR43330">
    <property type="entry name" value="METHIONINE AMINOPEPTIDASE"/>
    <property type="match status" value="1"/>
</dbReference>
<dbReference type="Pfam" id="PF00557">
    <property type="entry name" value="Peptidase_M24"/>
    <property type="match status" value="1"/>
</dbReference>
<comment type="cofactor">
    <cofactor evidence="6">
        <name>Co(2+)</name>
        <dbReference type="ChEBI" id="CHEBI:48828"/>
    </cofactor>
    <cofactor evidence="6">
        <name>Zn(2+)</name>
        <dbReference type="ChEBI" id="CHEBI:29105"/>
    </cofactor>
    <cofactor evidence="6">
        <name>Mn(2+)</name>
        <dbReference type="ChEBI" id="CHEBI:29035"/>
    </cofactor>
    <cofactor evidence="6">
        <name>Fe(2+)</name>
        <dbReference type="ChEBI" id="CHEBI:29033"/>
    </cofactor>
    <text evidence="6">Binds 2 divalent metal cations per subunit. Has a high-affinity and a low affinity metal-binding site. The true nature of the physiological cofactor is under debate. The enzyme is active with cobalt, zinc, manganese or divalent iron ions. Most likely, methionine aminopeptidases function as mononuclear Fe(2+)-metalloproteases under physiological conditions, and the catalytically relevant metal-binding site has been assigned to the histidine-containing high-affinity site.</text>
</comment>
<feature type="binding site" evidence="6">
    <location>
        <position position="238"/>
    </location>
    <ligand>
        <name>a divalent metal cation</name>
        <dbReference type="ChEBI" id="CHEBI:60240"/>
        <label>1</label>
    </ligand>
</feature>
<comment type="subunit">
    <text evidence="6">Monomer.</text>
</comment>
<keyword evidence="5 6" id="KW-0378">Hydrolase</keyword>
<evidence type="ECO:0000256" key="5">
    <source>
        <dbReference type="ARBA" id="ARBA00022801"/>
    </source>
</evidence>
<dbReference type="HAMAP" id="MF_01974">
    <property type="entry name" value="MetAP_1"/>
    <property type="match status" value="1"/>
</dbReference>
<feature type="binding site" evidence="6">
    <location>
        <position position="111"/>
    </location>
    <ligand>
        <name>a divalent metal cation</name>
        <dbReference type="ChEBI" id="CHEBI:60240"/>
        <label>1</label>
    </ligand>
</feature>
<feature type="binding site" evidence="6">
    <location>
        <position position="100"/>
    </location>
    <ligand>
        <name>a divalent metal cation</name>
        <dbReference type="ChEBI" id="CHEBI:60240"/>
        <label>1</label>
    </ligand>
</feature>
<keyword evidence="2 6" id="KW-0031">Aminopeptidase</keyword>
<dbReference type="PANTHER" id="PTHR43330:SF27">
    <property type="entry name" value="METHIONINE AMINOPEPTIDASE"/>
    <property type="match status" value="1"/>
</dbReference>
<dbReference type="InterPro" id="IPR036005">
    <property type="entry name" value="Creatinase/aminopeptidase-like"/>
</dbReference>
<feature type="domain" description="Peptidase M24" evidence="8">
    <location>
        <begin position="20"/>
        <end position="245"/>
    </location>
</feature>
<reference evidence="9 10" key="1">
    <citation type="submission" date="2015-03" db="EMBL/GenBank/DDBJ databases">
        <title>Draft Genome Sequence of Burkholderia andropogonis type strain ICMP2807, isolated from Sorghum bicolor.</title>
        <authorList>
            <person name="Lopes-Santos L."/>
            <person name="Castro D.B."/>
            <person name="Ottoboni L.M."/>
            <person name="Park D."/>
            <person name="Weirc B.S."/>
            <person name="Destefano S.A."/>
        </authorList>
    </citation>
    <scope>NUCLEOTIDE SEQUENCE [LARGE SCALE GENOMIC DNA]</scope>
    <source>
        <strain evidence="9 10">ICMP2807</strain>
    </source>
</reference>
<dbReference type="GO" id="GO:0006508">
    <property type="term" value="P:proteolysis"/>
    <property type="evidence" value="ECO:0007669"/>
    <property type="project" value="UniProtKB-KW"/>
</dbReference>
<evidence type="ECO:0000313" key="10">
    <source>
        <dbReference type="Proteomes" id="UP000033618"/>
    </source>
</evidence>
<organism evidence="9 10">
    <name type="scientific">Robbsia andropogonis</name>
    <dbReference type="NCBI Taxonomy" id="28092"/>
    <lineage>
        <taxon>Bacteria</taxon>
        <taxon>Pseudomonadati</taxon>
        <taxon>Pseudomonadota</taxon>
        <taxon>Betaproteobacteria</taxon>
        <taxon>Burkholderiales</taxon>
        <taxon>Burkholderiaceae</taxon>
        <taxon>Robbsia</taxon>
    </lineage>
</organism>
<feature type="binding site" evidence="6">
    <location>
        <position position="238"/>
    </location>
    <ligand>
        <name>a divalent metal cation</name>
        <dbReference type="ChEBI" id="CHEBI:60240"/>
        <label>2</label>
        <note>catalytic</note>
    </ligand>
</feature>
<dbReference type="InterPro" id="IPR002467">
    <property type="entry name" value="Pept_M24A_MAP1"/>
</dbReference>
<name>A0A0F5JX76_9BURK</name>
<dbReference type="AlphaFoldDB" id="A0A0F5JX76"/>
<keyword evidence="4 6" id="KW-0479">Metal-binding</keyword>
<evidence type="ECO:0000256" key="4">
    <source>
        <dbReference type="ARBA" id="ARBA00022723"/>
    </source>
</evidence>
<comment type="catalytic activity">
    <reaction evidence="6 7">
        <text>Release of N-terminal amino acids, preferentially methionine, from peptides and arylamides.</text>
        <dbReference type="EC" id="3.4.11.18"/>
    </reaction>
</comment>
<comment type="caution">
    <text evidence="9">The sequence shown here is derived from an EMBL/GenBank/DDBJ whole genome shotgun (WGS) entry which is preliminary data.</text>
</comment>
<dbReference type="GO" id="GO:0070006">
    <property type="term" value="F:metalloaminopeptidase activity"/>
    <property type="evidence" value="ECO:0007669"/>
    <property type="project" value="UniProtKB-UniRule"/>
</dbReference>